<dbReference type="EnsemblMetazoa" id="G32385.5">
    <property type="protein sequence ID" value="G32385.5:cds"/>
    <property type="gene ID" value="G32385"/>
</dbReference>
<feature type="chain" id="PRO_5042431831" description="L-ascorbate oxidase" evidence="6">
    <location>
        <begin position="29"/>
        <end position="786"/>
    </location>
</feature>
<dbReference type="Proteomes" id="UP000005408">
    <property type="component" value="Unassembled WGS sequence"/>
</dbReference>
<dbReference type="GO" id="GO:0005507">
    <property type="term" value="F:copper ion binding"/>
    <property type="evidence" value="ECO:0007669"/>
    <property type="project" value="InterPro"/>
</dbReference>
<dbReference type="PROSITE" id="PS00079">
    <property type="entry name" value="MULTICOPPER_OXIDASE1"/>
    <property type="match status" value="1"/>
</dbReference>
<dbReference type="InterPro" id="IPR011707">
    <property type="entry name" value="Cu-oxidase-like_N"/>
</dbReference>
<evidence type="ECO:0000256" key="5">
    <source>
        <dbReference type="SAM" id="Phobius"/>
    </source>
</evidence>
<dbReference type="EnsemblMetazoa" id="G32385.2">
    <property type="protein sequence ID" value="G32385.2:cds"/>
    <property type="gene ID" value="G32385"/>
</dbReference>
<proteinExistence type="inferred from homology"/>
<dbReference type="PANTHER" id="PTHR11709">
    <property type="entry name" value="MULTI-COPPER OXIDASE"/>
    <property type="match status" value="1"/>
</dbReference>
<keyword evidence="11" id="KW-1185">Reference proteome</keyword>
<keyword evidence="6" id="KW-0732">Signal</keyword>
<dbReference type="AlphaFoldDB" id="A0A8W8MCY8"/>
<dbReference type="Gene3D" id="2.60.40.420">
    <property type="entry name" value="Cupredoxins - blue copper proteins"/>
    <property type="match status" value="3"/>
</dbReference>
<evidence type="ECO:0000256" key="1">
    <source>
        <dbReference type="ARBA" id="ARBA00010609"/>
    </source>
</evidence>
<feature type="transmembrane region" description="Helical" evidence="5">
    <location>
        <begin position="739"/>
        <end position="762"/>
    </location>
</feature>
<dbReference type="GO" id="GO:0016491">
    <property type="term" value="F:oxidoreductase activity"/>
    <property type="evidence" value="ECO:0007669"/>
    <property type="project" value="UniProtKB-KW"/>
</dbReference>
<dbReference type="InterPro" id="IPR002355">
    <property type="entry name" value="Cu_oxidase_Cu_BS"/>
</dbReference>
<feature type="domain" description="Plastocyanin-like" evidence="9">
    <location>
        <begin position="106"/>
        <end position="213"/>
    </location>
</feature>
<dbReference type="FunFam" id="2.60.40.420:FF:000045">
    <property type="entry name" value="Laccase 2"/>
    <property type="match status" value="1"/>
</dbReference>
<evidence type="ECO:0000256" key="2">
    <source>
        <dbReference type="ARBA" id="ARBA00022723"/>
    </source>
</evidence>
<dbReference type="SMR" id="A0A8W8MCY8"/>
<dbReference type="EnsemblMetazoa" id="G32385.6">
    <property type="protein sequence ID" value="G32385.6:cds"/>
    <property type="gene ID" value="G32385"/>
</dbReference>
<keyword evidence="5" id="KW-1133">Transmembrane helix</keyword>
<dbReference type="InterPro" id="IPR033138">
    <property type="entry name" value="Cu_oxidase_CS"/>
</dbReference>
<dbReference type="Pfam" id="PF00394">
    <property type="entry name" value="Cu-oxidase"/>
    <property type="match status" value="1"/>
</dbReference>
<dbReference type="CDD" id="cd13884">
    <property type="entry name" value="CuRO_2_tcLCC_insect_like"/>
    <property type="match status" value="1"/>
</dbReference>
<dbReference type="CDD" id="cd13905">
    <property type="entry name" value="CuRO_3_tcLLC2_insect_like"/>
    <property type="match status" value="1"/>
</dbReference>
<dbReference type="SUPFAM" id="SSF49503">
    <property type="entry name" value="Cupredoxins"/>
    <property type="match status" value="3"/>
</dbReference>
<accession>A0A8W8MCY8</accession>
<evidence type="ECO:0000313" key="11">
    <source>
        <dbReference type="Proteomes" id="UP000005408"/>
    </source>
</evidence>
<keyword evidence="5" id="KW-0812">Transmembrane</keyword>
<evidence type="ECO:0000259" key="7">
    <source>
        <dbReference type="Pfam" id="PF00394"/>
    </source>
</evidence>
<feature type="signal peptide" evidence="6">
    <location>
        <begin position="1"/>
        <end position="28"/>
    </location>
</feature>
<evidence type="ECO:0000256" key="6">
    <source>
        <dbReference type="SAM" id="SignalP"/>
    </source>
</evidence>
<protein>
    <recommendedName>
        <fullName evidence="12">L-ascorbate oxidase</fullName>
    </recommendedName>
</protein>
<evidence type="ECO:0000259" key="8">
    <source>
        <dbReference type="Pfam" id="PF07731"/>
    </source>
</evidence>
<feature type="domain" description="Plastocyanin-like" evidence="7">
    <location>
        <begin position="280"/>
        <end position="411"/>
    </location>
</feature>
<reference evidence="10" key="1">
    <citation type="submission" date="2022-08" db="UniProtKB">
        <authorList>
            <consortium name="EnsemblMetazoa"/>
        </authorList>
    </citation>
    <scope>IDENTIFICATION</scope>
    <source>
        <strain evidence="10">05x7-T-G4-1.051#20</strain>
    </source>
</reference>
<sequence length="786" mass="89259">MVSYKLTVNIRFIRFVLLTLEIVHVQSAFRHDVTPSCKATDGECTFDFHINYIMSMVAYNRTSLQGFPVYFNNGTLFKRTALPEGNSSHCCENTPLSKKEMEEVLTIDGNYKFMYAINNQFPGPTIVVYENQKVKIRVYNDMANEAVTLHWHGMFQSKTPWMDGTSMISQCPILPGQMFTYKFTASPTGTHWYHSHHGAMRREGLNGAFIVLPQIKKERTDIPKVDNDVLFMTQDWVYKKSDAQAVAEQNWYMLQFSNNLNTADCLTSKFTYDSSLSTLARPYTNALINGKSKSFSNSSTENQKTVPLELFTVKTNSSNRFRIINTGITGEYKISFDEHRMLIIATDGFDISPVWIDYLFINPGETYDVIVIANNTPGNFWIRVESDEVLDAQKNRIKPNASFAQLHYQEAKSDFPESKNRECSSSDPCVMANCHWGSKTMSKWNPHAQCMSVADLEAPSHTNVESPKAFQESANEFQEFFLNFHFSGSDQRLERASVNTIHFKNPPEALQVNPETVDDQNVVCNNTNMDQCGEYCQCTHVIKVATKKVTHIVLLADDGLTKGTSHPVHLHGNRFYVLKYSTGEINETTGFTEGQNPDIQYSPDFRSAQWRNSSWKYGNVPGINIENPPQKDTVMVPFKGYVVIRLLADSPGFWLMHCHLETHMDIGMAVVLQVGEISEQPIIPKDFPKCSNFKGTKSPDKSSPAQKYQNFVQLSNVKATTQVSKAGGSDSYEMSPSSYVTMIVFLVAFFCGIVVFSSILVFKQYVRRRGYRKIDRKDKVLFGNKH</sequence>
<dbReference type="OrthoDB" id="6129694at2759"/>
<keyword evidence="3" id="KW-0560">Oxidoreductase</keyword>
<dbReference type="Pfam" id="PF07732">
    <property type="entry name" value="Cu-oxidase_3"/>
    <property type="match status" value="1"/>
</dbReference>
<keyword evidence="5" id="KW-0472">Membrane</keyword>
<evidence type="ECO:0008006" key="12">
    <source>
        <dbReference type="Google" id="ProtNLM"/>
    </source>
</evidence>
<dbReference type="Pfam" id="PF07731">
    <property type="entry name" value="Cu-oxidase_2"/>
    <property type="match status" value="1"/>
</dbReference>
<dbReference type="InterPro" id="IPR001117">
    <property type="entry name" value="Cu-oxidase_2nd"/>
</dbReference>
<evidence type="ECO:0000256" key="3">
    <source>
        <dbReference type="ARBA" id="ARBA00023002"/>
    </source>
</evidence>
<evidence type="ECO:0000313" key="10">
    <source>
        <dbReference type="EnsemblMetazoa" id="G32385.6:cds"/>
    </source>
</evidence>
<dbReference type="InterPro" id="IPR045087">
    <property type="entry name" value="Cu-oxidase_fam"/>
</dbReference>
<keyword evidence="2" id="KW-0479">Metal-binding</keyword>
<dbReference type="GO" id="GO:0005886">
    <property type="term" value="C:plasma membrane"/>
    <property type="evidence" value="ECO:0007669"/>
    <property type="project" value="TreeGrafter"/>
</dbReference>
<organism evidence="10 11">
    <name type="scientific">Magallana gigas</name>
    <name type="common">Pacific oyster</name>
    <name type="synonym">Crassostrea gigas</name>
    <dbReference type="NCBI Taxonomy" id="29159"/>
    <lineage>
        <taxon>Eukaryota</taxon>
        <taxon>Metazoa</taxon>
        <taxon>Spiralia</taxon>
        <taxon>Lophotrochozoa</taxon>
        <taxon>Mollusca</taxon>
        <taxon>Bivalvia</taxon>
        <taxon>Autobranchia</taxon>
        <taxon>Pteriomorphia</taxon>
        <taxon>Ostreida</taxon>
        <taxon>Ostreoidea</taxon>
        <taxon>Ostreidae</taxon>
        <taxon>Magallana</taxon>
    </lineage>
</organism>
<dbReference type="CDD" id="cd13858">
    <property type="entry name" value="CuRO_1_tcLCC2_insect_like"/>
    <property type="match status" value="1"/>
</dbReference>
<dbReference type="InterPro" id="IPR008972">
    <property type="entry name" value="Cupredoxin"/>
</dbReference>
<evidence type="ECO:0000256" key="4">
    <source>
        <dbReference type="ARBA" id="ARBA00023008"/>
    </source>
</evidence>
<dbReference type="EnsemblMetazoa" id="G32385.1">
    <property type="protein sequence ID" value="G32385.1:cds"/>
    <property type="gene ID" value="G32385"/>
</dbReference>
<dbReference type="PROSITE" id="PS00080">
    <property type="entry name" value="MULTICOPPER_OXIDASE2"/>
    <property type="match status" value="1"/>
</dbReference>
<dbReference type="InterPro" id="IPR011706">
    <property type="entry name" value="Cu-oxidase_C"/>
</dbReference>
<keyword evidence="4" id="KW-0186">Copper</keyword>
<dbReference type="EnsemblMetazoa" id="G32385.3">
    <property type="protein sequence ID" value="G32385.3:cds"/>
    <property type="gene ID" value="G32385"/>
</dbReference>
<evidence type="ECO:0000259" key="9">
    <source>
        <dbReference type="Pfam" id="PF07732"/>
    </source>
</evidence>
<feature type="domain" description="Plastocyanin-like" evidence="8">
    <location>
        <begin position="525"/>
        <end position="675"/>
    </location>
</feature>
<name>A0A8W8MCY8_MAGGI</name>
<dbReference type="GO" id="GO:0006826">
    <property type="term" value="P:iron ion transport"/>
    <property type="evidence" value="ECO:0007669"/>
    <property type="project" value="TreeGrafter"/>
</dbReference>
<comment type="similarity">
    <text evidence="1">Belongs to the multicopper oxidase family.</text>
</comment>
<dbReference type="PANTHER" id="PTHR11709:SF394">
    <property type="entry name" value="FI03373P-RELATED"/>
    <property type="match status" value="1"/>
</dbReference>